<dbReference type="EMBL" id="HBGJ01023575">
    <property type="protein sequence ID" value="CAD9256730.1"/>
    <property type="molecule type" value="Transcribed_RNA"/>
</dbReference>
<accession>A0A7S1U4M2</accession>
<feature type="compositionally biased region" description="Basic residues" evidence="2">
    <location>
        <begin position="303"/>
        <end position="319"/>
    </location>
</feature>
<evidence type="ECO:0000256" key="2">
    <source>
        <dbReference type="SAM" id="MobiDB-lite"/>
    </source>
</evidence>
<feature type="compositionally biased region" description="Basic residues" evidence="2">
    <location>
        <begin position="277"/>
        <end position="290"/>
    </location>
</feature>
<reference evidence="3" key="1">
    <citation type="submission" date="2021-01" db="EMBL/GenBank/DDBJ databases">
        <authorList>
            <person name="Corre E."/>
            <person name="Pelletier E."/>
            <person name="Niang G."/>
            <person name="Scheremetjew M."/>
            <person name="Finn R."/>
            <person name="Kale V."/>
            <person name="Holt S."/>
            <person name="Cochrane G."/>
            <person name="Meng A."/>
            <person name="Brown T."/>
            <person name="Cohen L."/>
        </authorList>
    </citation>
    <scope>NUCLEOTIDE SEQUENCE</scope>
    <source>
        <strain evidence="3">CCMP2877</strain>
    </source>
</reference>
<feature type="region of interest" description="Disordered" evidence="2">
    <location>
        <begin position="1"/>
        <end position="22"/>
    </location>
</feature>
<sequence>MKRFFMRRSSDVEESGEEPTKPTRFRGLQALLNAGKQGTPRALWPSGRPLCRLAVKLRRDDHVPPRARLMNPVDAVQVDGDFWWQNFNDALKTWMTQSDTKKKLPRYGFANTIVSQLRRGEAFPMAREMAWKLILMELATMDEFAYLDDELIGRLRRFSMSSGRSLMFGTNDMGDSDAFNAAYESYNTITDTNTDTSTTMLSDIIQTFTTLKMRAGEKHEDDPRAVSLEDAVEGQRSRSVSQDISMDDDDGKSMSSEESEFSKAIVFTDREAPAQKGRVRRKSTKKKVSARKVAPSKGGAHVKANKTKKRRRRFSKIKPGRLSATSVCPASGTVDSKRSPGPEVVMATKPPPEIVMATQPNTAPASGEKAEEADDECVKMEEAREQAAKVEEAREQAVKVVEAADTAREQGAAGPVGFFTGREATRGIFEVRAGEDLDTMSAFRMRDPGDKSVSWRMATEDAPPYHTVVFQVYFNLSAFTEETAAAWWEQHKERVLAYRMD</sequence>
<feature type="compositionally biased region" description="Basic and acidic residues" evidence="2">
    <location>
        <begin position="215"/>
        <end position="224"/>
    </location>
</feature>
<feature type="region of interest" description="Disordered" evidence="2">
    <location>
        <begin position="274"/>
        <end position="343"/>
    </location>
</feature>
<name>A0A7S1U4M2_9STRA</name>
<protein>
    <submittedName>
        <fullName evidence="3">Uncharacterized protein</fullName>
    </submittedName>
</protein>
<proteinExistence type="predicted"/>
<dbReference type="AlphaFoldDB" id="A0A7S1U4M2"/>
<evidence type="ECO:0000313" key="3">
    <source>
        <dbReference type="EMBL" id="CAD9256730.1"/>
    </source>
</evidence>
<organism evidence="3">
    <name type="scientific">Phaeomonas parva</name>
    <dbReference type="NCBI Taxonomy" id="124430"/>
    <lineage>
        <taxon>Eukaryota</taxon>
        <taxon>Sar</taxon>
        <taxon>Stramenopiles</taxon>
        <taxon>Ochrophyta</taxon>
        <taxon>Pinguiophyceae</taxon>
        <taxon>Pinguiochrysidales</taxon>
        <taxon>Pinguiochrysidaceae</taxon>
        <taxon>Phaeomonas</taxon>
    </lineage>
</organism>
<gene>
    <name evidence="3" type="ORF">PPAR1163_LOCUS15101</name>
</gene>
<keyword evidence="1" id="KW-0175">Coiled coil</keyword>
<feature type="coiled-coil region" evidence="1">
    <location>
        <begin position="370"/>
        <end position="410"/>
    </location>
</feature>
<feature type="region of interest" description="Disordered" evidence="2">
    <location>
        <begin position="215"/>
        <end position="261"/>
    </location>
</feature>
<evidence type="ECO:0000256" key="1">
    <source>
        <dbReference type="SAM" id="Coils"/>
    </source>
</evidence>